<accession>A0A9E5JVE8</accession>
<keyword evidence="2" id="KW-0378">Hydrolase</keyword>
<dbReference type="Gene3D" id="3.40.50.1820">
    <property type="entry name" value="alpha/beta hydrolase"/>
    <property type="match status" value="1"/>
</dbReference>
<keyword evidence="3" id="KW-1185">Reference proteome</keyword>
<evidence type="ECO:0000259" key="1">
    <source>
        <dbReference type="Pfam" id="PF00561"/>
    </source>
</evidence>
<dbReference type="AlphaFoldDB" id="A0A9E5JVE8"/>
<dbReference type="Pfam" id="PF00561">
    <property type="entry name" value="Abhydrolase_1"/>
    <property type="match status" value="1"/>
</dbReference>
<feature type="domain" description="AB hydrolase-1" evidence="1">
    <location>
        <begin position="59"/>
        <end position="151"/>
    </location>
</feature>
<dbReference type="InterPro" id="IPR000073">
    <property type="entry name" value="AB_hydrolase_1"/>
</dbReference>
<sequence>MKSSSSFFPARLMSAEVQQGLAEDVYLLKPNNSLDHSVELALTHLSPLGESETLRSQRPALVLIHGCYQNRRLWWTDSGPCLAKELVSHGIDVWLMELRGHGVSPVNQCYEDNTLEDYARYDLPAVDQFVAEHSRGPVNWLGYGTGAGALLASIALHSLPSESTGLVMGMGVPFFKSNWSRIPGVSTLLAAGRGKTDSHLGPESESMSFLQGLAKESQWFARRGVSVGVDLWRELTATGKSIHWLCSDECLNQLDDGFNSLQTQGLLHTVLDEPVLDDEVAQEHIVPSLTNAEKVDSLAGKIVQLLDTGGASGCVSPTGKTSSVTRRLQAGI</sequence>
<evidence type="ECO:0000313" key="3">
    <source>
        <dbReference type="Proteomes" id="UP000787472"/>
    </source>
</evidence>
<proteinExistence type="predicted"/>
<protein>
    <submittedName>
        <fullName evidence="2">Alpha/beta hydrolase</fullName>
    </submittedName>
</protein>
<dbReference type="Proteomes" id="UP000787472">
    <property type="component" value="Unassembled WGS sequence"/>
</dbReference>
<name>A0A9E5JVE8_9GAMM</name>
<gene>
    <name evidence="2" type="ORF">G8770_06885</name>
</gene>
<dbReference type="EMBL" id="JAAONZ010000004">
    <property type="protein sequence ID" value="NHO65265.1"/>
    <property type="molecule type" value="Genomic_DNA"/>
</dbReference>
<comment type="caution">
    <text evidence="2">The sequence shown here is derived from an EMBL/GenBank/DDBJ whole genome shotgun (WGS) entry which is preliminary data.</text>
</comment>
<evidence type="ECO:0000313" key="2">
    <source>
        <dbReference type="EMBL" id="NHO65265.1"/>
    </source>
</evidence>
<reference evidence="2" key="1">
    <citation type="submission" date="2020-03" db="EMBL/GenBank/DDBJ databases">
        <authorList>
            <person name="Guo F."/>
        </authorList>
    </citation>
    <scope>NUCLEOTIDE SEQUENCE</scope>
    <source>
        <strain evidence="2">JCM 30134</strain>
    </source>
</reference>
<organism evidence="2 3">
    <name type="scientific">Pseudomaricurvus hydrocarbonicus</name>
    <dbReference type="NCBI Taxonomy" id="1470433"/>
    <lineage>
        <taxon>Bacteria</taxon>
        <taxon>Pseudomonadati</taxon>
        <taxon>Pseudomonadota</taxon>
        <taxon>Gammaproteobacteria</taxon>
        <taxon>Cellvibrionales</taxon>
        <taxon>Cellvibrionaceae</taxon>
        <taxon>Pseudomaricurvus</taxon>
    </lineage>
</organism>
<dbReference type="InterPro" id="IPR029058">
    <property type="entry name" value="AB_hydrolase_fold"/>
</dbReference>
<dbReference type="GO" id="GO:0016787">
    <property type="term" value="F:hydrolase activity"/>
    <property type="evidence" value="ECO:0007669"/>
    <property type="project" value="UniProtKB-KW"/>
</dbReference>
<dbReference type="SUPFAM" id="SSF53474">
    <property type="entry name" value="alpha/beta-Hydrolases"/>
    <property type="match status" value="1"/>
</dbReference>